<dbReference type="Proteomes" id="UP000662074">
    <property type="component" value="Unassembled WGS sequence"/>
</dbReference>
<evidence type="ECO:0000256" key="1">
    <source>
        <dbReference type="SAM" id="SignalP"/>
    </source>
</evidence>
<name>A0A917J9N5_9SPHI</name>
<dbReference type="Gene3D" id="3.30.1150.10">
    <property type="match status" value="1"/>
</dbReference>
<protein>
    <recommendedName>
        <fullName evidence="4">TonB C-terminal domain-containing protein</fullName>
    </recommendedName>
</protein>
<organism evidence="2 3">
    <name type="scientific">Mucilaginibacter galii</name>
    <dbReference type="NCBI Taxonomy" id="2005073"/>
    <lineage>
        <taxon>Bacteria</taxon>
        <taxon>Pseudomonadati</taxon>
        <taxon>Bacteroidota</taxon>
        <taxon>Sphingobacteriia</taxon>
        <taxon>Sphingobacteriales</taxon>
        <taxon>Sphingobacteriaceae</taxon>
        <taxon>Mucilaginibacter</taxon>
    </lineage>
</organism>
<dbReference type="EMBL" id="BMDO01000002">
    <property type="protein sequence ID" value="GGI49976.1"/>
    <property type="molecule type" value="Genomic_DNA"/>
</dbReference>
<keyword evidence="3" id="KW-1185">Reference proteome</keyword>
<feature type="chain" id="PRO_5037296149" description="TonB C-terminal domain-containing protein" evidence="1">
    <location>
        <begin position="20"/>
        <end position="170"/>
    </location>
</feature>
<evidence type="ECO:0000313" key="3">
    <source>
        <dbReference type="Proteomes" id="UP000662074"/>
    </source>
</evidence>
<reference evidence="2" key="2">
    <citation type="submission" date="2020-09" db="EMBL/GenBank/DDBJ databases">
        <authorList>
            <person name="Sun Q."/>
            <person name="Sedlacek I."/>
        </authorList>
    </citation>
    <scope>NUCLEOTIDE SEQUENCE</scope>
    <source>
        <strain evidence="2">CCM 8711</strain>
    </source>
</reference>
<dbReference type="RefSeq" id="WP_188414732.1">
    <property type="nucleotide sequence ID" value="NZ_BMDO01000002.1"/>
</dbReference>
<evidence type="ECO:0000313" key="2">
    <source>
        <dbReference type="EMBL" id="GGI49976.1"/>
    </source>
</evidence>
<accession>A0A917J9N5</accession>
<evidence type="ECO:0008006" key="4">
    <source>
        <dbReference type="Google" id="ProtNLM"/>
    </source>
</evidence>
<feature type="signal peptide" evidence="1">
    <location>
        <begin position="1"/>
        <end position="19"/>
    </location>
</feature>
<comment type="caution">
    <text evidence="2">The sequence shown here is derived from an EMBL/GenBank/DDBJ whole genome shotgun (WGS) entry which is preliminary data.</text>
</comment>
<dbReference type="AlphaFoldDB" id="A0A917J9N5"/>
<keyword evidence="1" id="KW-0732">Signal</keyword>
<reference evidence="2" key="1">
    <citation type="journal article" date="2014" name="Int. J. Syst. Evol. Microbiol.">
        <title>Complete genome sequence of Corynebacterium casei LMG S-19264T (=DSM 44701T), isolated from a smear-ripened cheese.</title>
        <authorList>
            <consortium name="US DOE Joint Genome Institute (JGI-PGF)"/>
            <person name="Walter F."/>
            <person name="Albersmeier A."/>
            <person name="Kalinowski J."/>
            <person name="Ruckert C."/>
        </authorList>
    </citation>
    <scope>NUCLEOTIDE SEQUENCE</scope>
    <source>
        <strain evidence="2">CCM 8711</strain>
    </source>
</reference>
<proteinExistence type="predicted"/>
<sequence length="170" mass="19533">MKACLLIVLFSITSLNLFGQTKDAAFVNKYNINKYIARSFRFPEQSTNRGLQTILLLSFRVTKSSQIDSVKLIGNTGGLDSIMLQAFKNVINRKDFIWKAAMKNGNHVDSYIVIPFSILFEIGDQPIEGELLKVEDYQGSYHAIMDYLYSIRNKYQLYPEIIMQHYGSVR</sequence>
<gene>
    <name evidence="2" type="ORF">GCM10011425_11880</name>
</gene>